<evidence type="ECO:0000313" key="2">
    <source>
        <dbReference type="Proteomes" id="UP001060215"/>
    </source>
</evidence>
<evidence type="ECO:0000313" key="1">
    <source>
        <dbReference type="EMBL" id="KAI7990855.1"/>
    </source>
</evidence>
<organism evidence="1 2">
    <name type="scientific">Camellia lanceoleosa</name>
    <dbReference type="NCBI Taxonomy" id="1840588"/>
    <lineage>
        <taxon>Eukaryota</taxon>
        <taxon>Viridiplantae</taxon>
        <taxon>Streptophyta</taxon>
        <taxon>Embryophyta</taxon>
        <taxon>Tracheophyta</taxon>
        <taxon>Spermatophyta</taxon>
        <taxon>Magnoliopsida</taxon>
        <taxon>eudicotyledons</taxon>
        <taxon>Gunneridae</taxon>
        <taxon>Pentapetalae</taxon>
        <taxon>asterids</taxon>
        <taxon>Ericales</taxon>
        <taxon>Theaceae</taxon>
        <taxon>Camellia</taxon>
    </lineage>
</organism>
<accession>A0ACC0FQ88</accession>
<proteinExistence type="predicted"/>
<dbReference type="EMBL" id="CM045770">
    <property type="protein sequence ID" value="KAI7990855.1"/>
    <property type="molecule type" value="Genomic_DNA"/>
</dbReference>
<reference evidence="1 2" key="1">
    <citation type="journal article" date="2022" name="Plant J.">
        <title>Chromosome-level genome of Camellia lanceoleosa provides a valuable resource for understanding genome evolution and self-incompatibility.</title>
        <authorList>
            <person name="Gong W."/>
            <person name="Xiao S."/>
            <person name="Wang L."/>
            <person name="Liao Z."/>
            <person name="Chang Y."/>
            <person name="Mo W."/>
            <person name="Hu G."/>
            <person name="Li W."/>
            <person name="Zhao G."/>
            <person name="Zhu H."/>
            <person name="Hu X."/>
            <person name="Ji K."/>
            <person name="Xiang X."/>
            <person name="Song Q."/>
            <person name="Yuan D."/>
            <person name="Jin S."/>
            <person name="Zhang L."/>
        </authorList>
    </citation>
    <scope>NUCLEOTIDE SEQUENCE [LARGE SCALE GENOMIC DNA]</scope>
    <source>
        <strain evidence="1">SQ_2022a</strain>
    </source>
</reference>
<protein>
    <submittedName>
        <fullName evidence="1">Uncharacterized protein</fullName>
    </submittedName>
</protein>
<comment type="caution">
    <text evidence="1">The sequence shown here is derived from an EMBL/GenBank/DDBJ whole genome shotgun (WGS) entry which is preliminary data.</text>
</comment>
<gene>
    <name evidence="1" type="ORF">LOK49_LG12G01885</name>
</gene>
<sequence>MRDTLLRPRRAFLEDHPANKTYPGLRLKFHLKGLDVKIYLGPRKNVQNLLKFSNLMDFPLRRGQLTWSNNHKFTTLHLYIGLWTCSSVAPIQGEHLLDVLKSMLQNIMLDHVYLLLDCGGLHSGKVPISKENLAGGFQDIMMGRWDGYRIQGQLEKHIYKHMKDMAY</sequence>
<name>A0ACC0FQ88_9ERIC</name>
<keyword evidence="2" id="KW-1185">Reference proteome</keyword>
<dbReference type="Proteomes" id="UP001060215">
    <property type="component" value="Chromosome 13"/>
</dbReference>